<organism evidence="1 2">
    <name type="scientific">Romanomermis culicivorax</name>
    <name type="common">Nematode worm</name>
    <dbReference type="NCBI Taxonomy" id="13658"/>
    <lineage>
        <taxon>Eukaryota</taxon>
        <taxon>Metazoa</taxon>
        <taxon>Ecdysozoa</taxon>
        <taxon>Nematoda</taxon>
        <taxon>Enoplea</taxon>
        <taxon>Dorylaimia</taxon>
        <taxon>Mermithida</taxon>
        <taxon>Mermithoidea</taxon>
        <taxon>Mermithidae</taxon>
        <taxon>Romanomermis</taxon>
    </lineage>
</organism>
<dbReference type="WBParaSite" id="nRc.2.0.1.t10766-RA">
    <property type="protein sequence ID" value="nRc.2.0.1.t10766-RA"/>
    <property type="gene ID" value="nRc.2.0.1.g10766"/>
</dbReference>
<evidence type="ECO:0000313" key="1">
    <source>
        <dbReference type="Proteomes" id="UP000887565"/>
    </source>
</evidence>
<proteinExistence type="predicted"/>
<dbReference type="AlphaFoldDB" id="A0A915IBY9"/>
<dbReference type="Proteomes" id="UP000887565">
    <property type="component" value="Unplaced"/>
</dbReference>
<accession>A0A915IBY9</accession>
<sequence>MSFCMEGIKAVCHILLQSLVTFAVIRFKRSCPTQPSRNLAKSVSWLSLWS</sequence>
<name>A0A915IBY9_ROMCU</name>
<keyword evidence="1" id="KW-1185">Reference proteome</keyword>
<evidence type="ECO:0000313" key="2">
    <source>
        <dbReference type="WBParaSite" id="nRc.2.0.1.t10766-RA"/>
    </source>
</evidence>
<reference evidence="2" key="1">
    <citation type="submission" date="2022-11" db="UniProtKB">
        <authorList>
            <consortium name="WormBaseParasite"/>
        </authorList>
    </citation>
    <scope>IDENTIFICATION</scope>
</reference>
<protein>
    <submittedName>
        <fullName evidence="2">Uncharacterized protein</fullName>
    </submittedName>
</protein>